<keyword evidence="3" id="KW-1185">Reference proteome</keyword>
<dbReference type="Proteomes" id="UP001596026">
    <property type="component" value="Unassembled WGS sequence"/>
</dbReference>
<keyword evidence="1" id="KW-0812">Transmembrane</keyword>
<sequence length="271" mass="30498">MILFKMEWKRLYKGFLIWTLLFAGLSFAFSAIYPQMFTPSLQETMDTMLSGLPESMLTTFNISLTGEASMFKPVGFFAYYFQYLFVAACIYASLLGMQSLISEESEGTIDFLYAQPISRQAILFSKFIARLTVISFFWLLSGLSSMGSLLVFRLASDPKKEIISGITKIYLYEWLVLIFFLTLGFLISSLLKNASHATSLSLALVFGFYLLGILSGLQEKLNFLSNWSPVHLGIPSSILNNGLSEAPYLALLSVVFLAASFYCYIKRDFQS</sequence>
<evidence type="ECO:0000313" key="2">
    <source>
        <dbReference type="EMBL" id="MFC4709041.1"/>
    </source>
</evidence>
<protein>
    <submittedName>
        <fullName evidence="2">ABC transporter permease subunit</fullName>
    </submittedName>
</protein>
<keyword evidence="1" id="KW-1133">Transmembrane helix</keyword>
<organism evidence="2 3">
    <name type="scientific">Enterococcus eurekensis</name>
    <dbReference type="NCBI Taxonomy" id="1159753"/>
    <lineage>
        <taxon>Bacteria</taxon>
        <taxon>Bacillati</taxon>
        <taxon>Bacillota</taxon>
        <taxon>Bacilli</taxon>
        <taxon>Lactobacillales</taxon>
        <taxon>Enterococcaceae</taxon>
        <taxon>Enterococcus</taxon>
    </lineage>
</organism>
<feature type="transmembrane region" description="Helical" evidence="1">
    <location>
        <begin position="198"/>
        <end position="217"/>
    </location>
</feature>
<evidence type="ECO:0000256" key="1">
    <source>
        <dbReference type="SAM" id="Phobius"/>
    </source>
</evidence>
<dbReference type="PANTHER" id="PTHR37305:SF1">
    <property type="entry name" value="MEMBRANE PROTEIN"/>
    <property type="match status" value="1"/>
</dbReference>
<dbReference type="Pfam" id="PF12679">
    <property type="entry name" value="ABC2_membrane_2"/>
    <property type="match status" value="1"/>
</dbReference>
<gene>
    <name evidence="2" type="ORF">ACFO3L_00050</name>
</gene>
<evidence type="ECO:0000313" key="3">
    <source>
        <dbReference type="Proteomes" id="UP001596026"/>
    </source>
</evidence>
<name>A0ABV9LZS3_9ENTE</name>
<keyword evidence="1" id="KW-0472">Membrane</keyword>
<reference evidence="3" key="1">
    <citation type="journal article" date="2019" name="Int. J. Syst. Evol. Microbiol.">
        <title>The Global Catalogue of Microorganisms (GCM) 10K type strain sequencing project: providing services to taxonomists for standard genome sequencing and annotation.</title>
        <authorList>
            <consortium name="The Broad Institute Genomics Platform"/>
            <consortium name="The Broad Institute Genome Sequencing Center for Infectious Disease"/>
            <person name="Wu L."/>
            <person name="Ma J."/>
        </authorList>
    </citation>
    <scope>NUCLEOTIDE SEQUENCE [LARGE SCALE GENOMIC DNA]</scope>
    <source>
        <strain evidence="3">CGMCC 1.19061</strain>
    </source>
</reference>
<feature type="transmembrane region" description="Helical" evidence="1">
    <location>
        <begin position="246"/>
        <end position="265"/>
    </location>
</feature>
<dbReference type="RefSeq" id="WP_379962762.1">
    <property type="nucleotide sequence ID" value="NZ_JBHSGT010000002.1"/>
</dbReference>
<dbReference type="EMBL" id="JBHSGT010000002">
    <property type="protein sequence ID" value="MFC4709041.1"/>
    <property type="molecule type" value="Genomic_DNA"/>
</dbReference>
<feature type="transmembrane region" description="Helical" evidence="1">
    <location>
        <begin position="171"/>
        <end position="191"/>
    </location>
</feature>
<accession>A0ABV9LZS3</accession>
<feature type="transmembrane region" description="Helical" evidence="1">
    <location>
        <begin position="77"/>
        <end position="97"/>
    </location>
</feature>
<proteinExistence type="predicted"/>
<comment type="caution">
    <text evidence="2">The sequence shown here is derived from an EMBL/GenBank/DDBJ whole genome shotgun (WGS) entry which is preliminary data.</text>
</comment>
<feature type="transmembrane region" description="Helical" evidence="1">
    <location>
        <begin position="127"/>
        <end position="151"/>
    </location>
</feature>
<dbReference type="PANTHER" id="PTHR37305">
    <property type="entry name" value="INTEGRAL MEMBRANE PROTEIN-RELATED"/>
    <property type="match status" value="1"/>
</dbReference>